<protein>
    <recommendedName>
        <fullName evidence="3">CUB domain-containing protein</fullName>
    </recommendedName>
</protein>
<dbReference type="InterPro" id="IPR000859">
    <property type="entry name" value="CUB_dom"/>
</dbReference>
<dbReference type="EMBL" id="CAQQ02052988">
    <property type="status" value="NOT_ANNOTATED_CDS"/>
    <property type="molecule type" value="Genomic_DNA"/>
</dbReference>
<dbReference type="GO" id="GO:0005886">
    <property type="term" value="C:plasma membrane"/>
    <property type="evidence" value="ECO:0007669"/>
    <property type="project" value="TreeGrafter"/>
</dbReference>
<feature type="domain" description="CUB" evidence="3">
    <location>
        <begin position="49"/>
        <end position="83"/>
    </location>
</feature>
<organism evidence="4 5">
    <name type="scientific">Megaselia scalaris</name>
    <name type="common">Humpbacked fly</name>
    <name type="synonym">Phora scalaris</name>
    <dbReference type="NCBI Taxonomy" id="36166"/>
    <lineage>
        <taxon>Eukaryota</taxon>
        <taxon>Metazoa</taxon>
        <taxon>Ecdysozoa</taxon>
        <taxon>Arthropoda</taxon>
        <taxon>Hexapoda</taxon>
        <taxon>Insecta</taxon>
        <taxon>Pterygota</taxon>
        <taxon>Neoptera</taxon>
        <taxon>Endopterygota</taxon>
        <taxon>Diptera</taxon>
        <taxon>Brachycera</taxon>
        <taxon>Muscomorpha</taxon>
        <taxon>Platypezoidea</taxon>
        <taxon>Phoridae</taxon>
        <taxon>Megaseliini</taxon>
        <taxon>Megaselia</taxon>
    </lineage>
</organism>
<dbReference type="AlphaFoldDB" id="T1GML0"/>
<reference evidence="4" key="2">
    <citation type="submission" date="2015-06" db="UniProtKB">
        <authorList>
            <consortium name="EnsemblMetazoa"/>
        </authorList>
    </citation>
    <scope>IDENTIFICATION</scope>
</reference>
<dbReference type="HOGENOM" id="CLU_2203566_0_0_1"/>
<dbReference type="PANTHER" id="PTHR47537:SF8">
    <property type="entry name" value="CUB DOMAIN-CONTAINING PROTEIN"/>
    <property type="match status" value="1"/>
</dbReference>
<name>T1GML0_MEGSC</name>
<accession>T1GML0</accession>
<dbReference type="PROSITE" id="PS01180">
    <property type="entry name" value="CUB"/>
    <property type="match status" value="1"/>
</dbReference>
<dbReference type="Pfam" id="PF00431">
    <property type="entry name" value="CUB"/>
    <property type="match status" value="1"/>
</dbReference>
<dbReference type="EMBL" id="CAQQ02052989">
    <property type="status" value="NOT_ANNOTATED_CDS"/>
    <property type="molecule type" value="Genomic_DNA"/>
</dbReference>
<keyword evidence="1" id="KW-1015">Disulfide bond</keyword>
<dbReference type="Proteomes" id="UP000015102">
    <property type="component" value="Unassembled WGS sequence"/>
</dbReference>
<evidence type="ECO:0000256" key="2">
    <source>
        <dbReference type="PROSITE-ProRule" id="PRU00059"/>
    </source>
</evidence>
<sequence>VFHAPDLQEEKPFEFRIRYKFISQSDAVVRYGLPDTLLELGRVTPGTYCTRQFDECHRNKCRLQSPNYPGMYPRNVTCYWTIRQKEVPTMKHAMIAVSQENQHKALVK</sequence>
<evidence type="ECO:0000256" key="1">
    <source>
        <dbReference type="ARBA" id="ARBA00023157"/>
    </source>
</evidence>
<dbReference type="Gene3D" id="2.60.120.290">
    <property type="entry name" value="Spermadhesin, CUB domain"/>
    <property type="match status" value="1"/>
</dbReference>
<proteinExistence type="predicted"/>
<dbReference type="InterPro" id="IPR035914">
    <property type="entry name" value="Sperma_CUB_dom_sf"/>
</dbReference>
<comment type="caution">
    <text evidence="2">Lacks conserved residue(s) required for the propagation of feature annotation.</text>
</comment>
<reference evidence="5" key="1">
    <citation type="submission" date="2013-02" db="EMBL/GenBank/DDBJ databases">
        <authorList>
            <person name="Hughes D."/>
        </authorList>
    </citation>
    <scope>NUCLEOTIDE SEQUENCE</scope>
    <source>
        <strain>Durham</strain>
        <strain evidence="5">NC isolate 2 -- Noor lab</strain>
    </source>
</reference>
<dbReference type="EnsemblMetazoa" id="MESCA004786-RA">
    <property type="protein sequence ID" value="MESCA004786-PA"/>
    <property type="gene ID" value="MESCA004786"/>
</dbReference>
<dbReference type="PANTHER" id="PTHR47537">
    <property type="entry name" value="CUBILIN"/>
    <property type="match status" value="1"/>
</dbReference>
<evidence type="ECO:0000313" key="4">
    <source>
        <dbReference type="EnsemblMetazoa" id="MESCA004786-PA"/>
    </source>
</evidence>
<keyword evidence="5" id="KW-1185">Reference proteome</keyword>
<dbReference type="InterPro" id="IPR053207">
    <property type="entry name" value="Non-NMDA_GluR_Accessory"/>
</dbReference>
<dbReference type="STRING" id="36166.T1GML0"/>
<dbReference type="SUPFAM" id="SSF49854">
    <property type="entry name" value="Spermadhesin, CUB domain"/>
    <property type="match status" value="1"/>
</dbReference>
<evidence type="ECO:0000313" key="5">
    <source>
        <dbReference type="Proteomes" id="UP000015102"/>
    </source>
</evidence>
<evidence type="ECO:0000259" key="3">
    <source>
        <dbReference type="PROSITE" id="PS01180"/>
    </source>
</evidence>